<protein>
    <recommendedName>
        <fullName evidence="10">Hexosyltransferase</fullName>
        <ecNumber evidence="10">2.4.1.-</ecNumber>
    </recommendedName>
</protein>
<keyword evidence="3 10" id="KW-0328">Glycosyltransferase</keyword>
<dbReference type="EC" id="2.4.1.-" evidence="10"/>
<evidence type="ECO:0000256" key="10">
    <source>
        <dbReference type="RuleBase" id="RU363063"/>
    </source>
</evidence>
<dbReference type="OrthoDB" id="115198at2759"/>
<evidence type="ECO:0000256" key="6">
    <source>
        <dbReference type="ARBA" id="ARBA00022968"/>
    </source>
</evidence>
<evidence type="ECO:0000256" key="2">
    <source>
        <dbReference type="ARBA" id="ARBA00008661"/>
    </source>
</evidence>
<proteinExistence type="inferred from homology"/>
<accession>A0A9J6FT88</accession>
<dbReference type="AlphaFoldDB" id="A0A9J6FT88"/>
<dbReference type="GO" id="GO:0000139">
    <property type="term" value="C:Golgi membrane"/>
    <property type="evidence" value="ECO:0007669"/>
    <property type="project" value="UniProtKB-SubCell"/>
</dbReference>
<evidence type="ECO:0000256" key="1">
    <source>
        <dbReference type="ARBA" id="ARBA00004323"/>
    </source>
</evidence>
<keyword evidence="4" id="KW-0808">Transferase</keyword>
<dbReference type="Proteomes" id="UP000821853">
    <property type="component" value="Unassembled WGS sequence"/>
</dbReference>
<evidence type="ECO:0000256" key="7">
    <source>
        <dbReference type="ARBA" id="ARBA00022989"/>
    </source>
</evidence>
<keyword evidence="6 10" id="KW-0735">Signal-anchor</keyword>
<evidence type="ECO:0000256" key="3">
    <source>
        <dbReference type="ARBA" id="ARBA00022676"/>
    </source>
</evidence>
<dbReference type="GO" id="GO:0016758">
    <property type="term" value="F:hexosyltransferase activity"/>
    <property type="evidence" value="ECO:0007669"/>
    <property type="project" value="InterPro"/>
</dbReference>
<dbReference type="VEuPathDB" id="VectorBase:HLOH_046049"/>
<keyword evidence="9 10" id="KW-0472">Membrane</keyword>
<name>A0A9J6FT88_HAELO</name>
<keyword evidence="7 10" id="KW-1133">Transmembrane helix</keyword>
<keyword evidence="12" id="KW-1185">Reference proteome</keyword>
<keyword evidence="8 10" id="KW-0333">Golgi apparatus</keyword>
<evidence type="ECO:0000256" key="9">
    <source>
        <dbReference type="ARBA" id="ARBA00023136"/>
    </source>
</evidence>
<dbReference type="GO" id="GO:0006493">
    <property type="term" value="P:protein O-linked glycosylation"/>
    <property type="evidence" value="ECO:0007669"/>
    <property type="project" value="TreeGrafter"/>
</dbReference>
<dbReference type="InterPro" id="IPR002659">
    <property type="entry name" value="Glyco_trans_31"/>
</dbReference>
<organism evidence="11 12">
    <name type="scientific">Haemaphysalis longicornis</name>
    <name type="common">Bush tick</name>
    <dbReference type="NCBI Taxonomy" id="44386"/>
    <lineage>
        <taxon>Eukaryota</taxon>
        <taxon>Metazoa</taxon>
        <taxon>Ecdysozoa</taxon>
        <taxon>Arthropoda</taxon>
        <taxon>Chelicerata</taxon>
        <taxon>Arachnida</taxon>
        <taxon>Acari</taxon>
        <taxon>Parasitiformes</taxon>
        <taxon>Ixodida</taxon>
        <taxon>Ixodoidea</taxon>
        <taxon>Ixodidae</taxon>
        <taxon>Haemaphysalinae</taxon>
        <taxon>Haemaphysalis</taxon>
    </lineage>
</organism>
<comment type="similarity">
    <text evidence="2 10">Belongs to the glycosyltransferase 31 family.</text>
</comment>
<evidence type="ECO:0000256" key="4">
    <source>
        <dbReference type="ARBA" id="ARBA00022679"/>
    </source>
</evidence>
<evidence type="ECO:0000313" key="11">
    <source>
        <dbReference type="EMBL" id="KAH9365987.1"/>
    </source>
</evidence>
<dbReference type="Pfam" id="PF01762">
    <property type="entry name" value="Galactosyl_T"/>
    <property type="match status" value="1"/>
</dbReference>
<dbReference type="OMA" id="NIITACR"/>
<sequence length="337" mass="38421">MVVLSRITLKKVVYLTFATFLLALSWTLFCGERRYDHTDGRKKSVQDKLPGWKALGDCQKRGLRFLYFVHTAPNNVKKRNWLRRTIGAPHIASLLRSTIVFFVGTVADQNETRKIQEEAVREGDTVILNFGDSYQNLSNKFIGGAGWVLDNCLLDSDLMIVKMDDDVVVNVFALSAYASSDAGRLNGIHCLVFENVKPSRNRRYKWYVSEQTYSRDKYPDYCAGAAFMMRPDVLSTLCDASDHVSPFWVDDVYVTGMLAEYANVSLVDIGPYLGFWGGSNANRMTKTTLFIHTGPPNRLHKTSDKLWDRVIRRNRTVNSDFKWTVGFHTRKVTSFPP</sequence>
<evidence type="ECO:0000313" key="12">
    <source>
        <dbReference type="Proteomes" id="UP000821853"/>
    </source>
</evidence>
<comment type="subcellular location">
    <subcellularLocation>
        <location evidence="1 10">Golgi apparatus membrane</location>
        <topology evidence="1 10">Single-pass type II membrane protein</topology>
    </subcellularLocation>
</comment>
<evidence type="ECO:0000256" key="5">
    <source>
        <dbReference type="ARBA" id="ARBA00022692"/>
    </source>
</evidence>
<comment type="caution">
    <text evidence="11">The sequence shown here is derived from an EMBL/GenBank/DDBJ whole genome shotgun (WGS) entry which is preliminary data.</text>
</comment>
<evidence type="ECO:0000256" key="8">
    <source>
        <dbReference type="ARBA" id="ARBA00023034"/>
    </source>
</evidence>
<reference evidence="11 12" key="1">
    <citation type="journal article" date="2020" name="Cell">
        <title>Large-Scale Comparative Analyses of Tick Genomes Elucidate Their Genetic Diversity and Vector Capacities.</title>
        <authorList>
            <consortium name="Tick Genome and Microbiome Consortium (TIGMIC)"/>
            <person name="Jia N."/>
            <person name="Wang J."/>
            <person name="Shi W."/>
            <person name="Du L."/>
            <person name="Sun Y."/>
            <person name="Zhan W."/>
            <person name="Jiang J.F."/>
            <person name="Wang Q."/>
            <person name="Zhang B."/>
            <person name="Ji P."/>
            <person name="Bell-Sakyi L."/>
            <person name="Cui X.M."/>
            <person name="Yuan T.T."/>
            <person name="Jiang B.G."/>
            <person name="Yang W.F."/>
            <person name="Lam T.T."/>
            <person name="Chang Q.C."/>
            <person name="Ding S.J."/>
            <person name="Wang X.J."/>
            <person name="Zhu J.G."/>
            <person name="Ruan X.D."/>
            <person name="Zhao L."/>
            <person name="Wei J.T."/>
            <person name="Ye R.Z."/>
            <person name="Que T.C."/>
            <person name="Du C.H."/>
            <person name="Zhou Y.H."/>
            <person name="Cheng J.X."/>
            <person name="Dai P.F."/>
            <person name="Guo W.B."/>
            <person name="Han X.H."/>
            <person name="Huang E.J."/>
            <person name="Li L.F."/>
            <person name="Wei W."/>
            <person name="Gao Y.C."/>
            <person name="Liu J.Z."/>
            <person name="Shao H.Z."/>
            <person name="Wang X."/>
            <person name="Wang C.C."/>
            <person name="Yang T.C."/>
            <person name="Huo Q.B."/>
            <person name="Li W."/>
            <person name="Chen H.Y."/>
            <person name="Chen S.E."/>
            <person name="Zhou L.G."/>
            <person name="Ni X.B."/>
            <person name="Tian J.H."/>
            <person name="Sheng Y."/>
            <person name="Liu T."/>
            <person name="Pan Y.S."/>
            <person name="Xia L.Y."/>
            <person name="Li J."/>
            <person name="Zhao F."/>
            <person name="Cao W.C."/>
        </authorList>
    </citation>
    <scope>NUCLEOTIDE SEQUENCE [LARGE SCALE GENOMIC DNA]</scope>
    <source>
        <strain evidence="11">HaeL-2018</strain>
    </source>
</reference>
<feature type="transmembrane region" description="Helical" evidence="10">
    <location>
        <begin position="12"/>
        <end position="29"/>
    </location>
</feature>
<keyword evidence="5 10" id="KW-0812">Transmembrane</keyword>
<dbReference type="PANTHER" id="PTHR11214:SF376">
    <property type="entry name" value="HEXOSYLTRANSFERASE"/>
    <property type="match status" value="1"/>
</dbReference>
<dbReference type="PANTHER" id="PTHR11214">
    <property type="entry name" value="BETA-1,3-N-ACETYLGLUCOSAMINYLTRANSFERASE"/>
    <property type="match status" value="1"/>
</dbReference>
<dbReference type="EMBL" id="JABSTR010000003">
    <property type="protein sequence ID" value="KAH9365987.1"/>
    <property type="molecule type" value="Genomic_DNA"/>
</dbReference>
<gene>
    <name evidence="11" type="ORF">HPB48_019775</name>
</gene>
<dbReference type="Gene3D" id="3.90.550.50">
    <property type="match status" value="1"/>
</dbReference>